<keyword evidence="5" id="KW-0677">Repeat</keyword>
<dbReference type="InterPro" id="IPR019734">
    <property type="entry name" value="TPR_rpt"/>
</dbReference>
<evidence type="ECO:0000256" key="3">
    <source>
        <dbReference type="ARBA" id="ARBA00013278"/>
    </source>
</evidence>
<dbReference type="SUPFAM" id="SSF48403">
    <property type="entry name" value="Ankyrin repeat"/>
    <property type="match status" value="1"/>
</dbReference>
<feature type="active site" description="Proton acceptor" evidence="11">
    <location>
        <position position="628"/>
    </location>
</feature>
<evidence type="ECO:0000256" key="5">
    <source>
        <dbReference type="ARBA" id="ARBA00022737"/>
    </source>
</evidence>
<feature type="short sequence motif" description="GXSXG" evidence="11">
    <location>
        <begin position="498"/>
        <end position="502"/>
    </location>
</feature>
<dbReference type="PROSITE" id="PS50297">
    <property type="entry name" value="ANK_REP_REGION"/>
    <property type="match status" value="2"/>
</dbReference>
<evidence type="ECO:0000256" key="9">
    <source>
        <dbReference type="ARBA" id="ARBA00023422"/>
    </source>
</evidence>
<dbReference type="Pfam" id="PF12796">
    <property type="entry name" value="Ank_2"/>
    <property type="match status" value="3"/>
</dbReference>
<feature type="short sequence motif" description="GXGXXG" evidence="11">
    <location>
        <begin position="466"/>
        <end position="471"/>
    </location>
</feature>
<evidence type="ECO:0000313" key="13">
    <source>
        <dbReference type="EMBL" id="CAI9728861.1"/>
    </source>
</evidence>
<keyword evidence="11" id="KW-0378">Hydrolase</keyword>
<feature type="domain" description="PNPLA" evidence="12">
    <location>
        <begin position="462"/>
        <end position="641"/>
    </location>
</feature>
<comment type="catalytic activity">
    <reaction evidence="9">
        <text>a 1,2-diacyl-sn-glycero-3-phosphocholine + H2O = a 1-acyl-sn-glycero-3-phosphocholine + a fatty acid + H(+)</text>
        <dbReference type="Rhea" id="RHEA:15801"/>
        <dbReference type="ChEBI" id="CHEBI:15377"/>
        <dbReference type="ChEBI" id="CHEBI:15378"/>
        <dbReference type="ChEBI" id="CHEBI:28868"/>
        <dbReference type="ChEBI" id="CHEBI:57643"/>
        <dbReference type="ChEBI" id="CHEBI:58168"/>
        <dbReference type="EC" id="3.1.1.4"/>
    </reaction>
    <physiologicalReaction direction="left-to-right" evidence="9">
        <dbReference type="Rhea" id="RHEA:15802"/>
    </physiologicalReaction>
</comment>
<organism evidence="13 14">
    <name type="scientific">Octopus vulgaris</name>
    <name type="common">Common octopus</name>
    <dbReference type="NCBI Taxonomy" id="6645"/>
    <lineage>
        <taxon>Eukaryota</taxon>
        <taxon>Metazoa</taxon>
        <taxon>Spiralia</taxon>
        <taxon>Lophotrochozoa</taxon>
        <taxon>Mollusca</taxon>
        <taxon>Cephalopoda</taxon>
        <taxon>Coleoidea</taxon>
        <taxon>Octopodiformes</taxon>
        <taxon>Octopoda</taxon>
        <taxon>Incirrata</taxon>
        <taxon>Octopodidae</taxon>
        <taxon>Octopus</taxon>
    </lineage>
</organism>
<evidence type="ECO:0000256" key="4">
    <source>
        <dbReference type="ARBA" id="ARBA00019387"/>
    </source>
</evidence>
<feature type="active site" description="Nucleophile" evidence="11">
    <location>
        <position position="500"/>
    </location>
</feature>
<feature type="repeat" description="ANK" evidence="10">
    <location>
        <begin position="339"/>
        <end position="371"/>
    </location>
</feature>
<evidence type="ECO:0000256" key="8">
    <source>
        <dbReference type="ARBA" id="ARBA00023273"/>
    </source>
</evidence>
<dbReference type="GO" id="GO:0035735">
    <property type="term" value="P:intraciliary transport involved in cilium assembly"/>
    <property type="evidence" value="ECO:0007669"/>
    <property type="project" value="TreeGrafter"/>
</dbReference>
<dbReference type="PROSITE" id="PS50088">
    <property type="entry name" value="ANK_REPEAT"/>
    <property type="match status" value="3"/>
</dbReference>
<evidence type="ECO:0000256" key="2">
    <source>
        <dbReference type="ARBA" id="ARBA00007834"/>
    </source>
</evidence>
<dbReference type="FunFam" id="1.25.40.10:FF:000588">
    <property type="entry name" value="Intraflagellar transport protein 56"/>
    <property type="match status" value="1"/>
</dbReference>
<evidence type="ECO:0000256" key="10">
    <source>
        <dbReference type="PROSITE-ProRule" id="PRU00023"/>
    </source>
</evidence>
<dbReference type="EC" id="3.1.1.4" evidence="3"/>
<dbReference type="InterPro" id="IPR016035">
    <property type="entry name" value="Acyl_Trfase/lysoPLipase"/>
</dbReference>
<evidence type="ECO:0000256" key="6">
    <source>
        <dbReference type="ARBA" id="ARBA00022803"/>
    </source>
</evidence>
<dbReference type="InterPro" id="IPR011990">
    <property type="entry name" value="TPR-like_helical_dom_sf"/>
</dbReference>
<evidence type="ECO:0000256" key="7">
    <source>
        <dbReference type="ARBA" id="ARBA00023098"/>
    </source>
</evidence>
<keyword evidence="6" id="KW-0802">TPR repeat</keyword>
<dbReference type="SUPFAM" id="SSF48452">
    <property type="entry name" value="TPR-like"/>
    <property type="match status" value="2"/>
</dbReference>
<dbReference type="PROSITE" id="PS51635">
    <property type="entry name" value="PNPLA"/>
    <property type="match status" value="1"/>
</dbReference>
<dbReference type="PANTHER" id="PTHR14781:SF0">
    <property type="entry name" value="INTRAFLAGELLAR TRANSPORT PROTEIN 56"/>
    <property type="match status" value="1"/>
</dbReference>
<dbReference type="GO" id="GO:0036064">
    <property type="term" value="C:ciliary basal body"/>
    <property type="evidence" value="ECO:0007669"/>
    <property type="project" value="TreeGrafter"/>
</dbReference>
<dbReference type="GO" id="GO:0120170">
    <property type="term" value="F:intraciliary transport particle B binding"/>
    <property type="evidence" value="ECO:0007669"/>
    <property type="project" value="TreeGrafter"/>
</dbReference>
<reference evidence="13" key="1">
    <citation type="submission" date="2023-08" db="EMBL/GenBank/DDBJ databases">
        <authorList>
            <person name="Alioto T."/>
            <person name="Alioto T."/>
            <person name="Gomez Garrido J."/>
        </authorList>
    </citation>
    <scope>NUCLEOTIDE SEQUENCE</scope>
</reference>
<keyword evidence="8" id="KW-0966">Cell projection</keyword>
<gene>
    <name evidence="13" type="ORF">OCTVUL_1B004097</name>
</gene>
<evidence type="ECO:0000313" key="14">
    <source>
        <dbReference type="Proteomes" id="UP001162480"/>
    </source>
</evidence>
<comment type="similarity">
    <text evidence="2">Belongs to the IFT56 family.</text>
</comment>
<dbReference type="GO" id="GO:0097546">
    <property type="term" value="C:ciliary base"/>
    <property type="evidence" value="ECO:0007669"/>
    <property type="project" value="TreeGrafter"/>
</dbReference>
<dbReference type="EMBL" id="OX597823">
    <property type="protein sequence ID" value="CAI9728861.1"/>
    <property type="molecule type" value="Genomic_DNA"/>
</dbReference>
<sequence>MVEIFKNLVGTLIRGPYHVQIVNTSDYNNQVLSDPPLYLYKERSTFHAILKLPKSSSKVFSLFCLREEGEAFVVFNSFRQRLAKLIIPGPPDLDCKLLKTICDCLRENPLWSTAHIAAYVGYEDAFKNVDVLRHINEQSQITGKTALMVGVKNNNFQCVKTMLKNGAMTDLNDRDGNTIFHYAIHSKEVIMLFKDYSAASAINKKNNNGETPFFHCCQQGSLECTQALLDIGADPYQMSHGVAPIHIALKRGDSNLIELLCNFDKRLASQQDQKYGGFPIHWVQKEEHINILRQYGADINAISTYNSRSALHIMLEKHRYNCAMTLLSHGIDANLKDKDGNTGLHIAVEHQNLSMVRALAIFGTDLNIRNNQRHTARHKAALLKNDNGPEIVCSLNQSGASRCGTDVSGCLRGCVSGGQFNGSLKTKSLMTDDYDAAYDEMLIGQFLATHGANKNKDGYRVLCLDGGGIRGLITIQMLIEIEKHVGKPIQECFDWISGTSTGGILALAIAQGKPLNYCKSLYFRMKNDIFSGKRPYSSDKLEQLLKDEFGEDTVMSDLKRPKVMVTAVIADQIPPKLHLFQNYSYSLALPNIEQQPEETSIHAQKVWHAARCSGAAPTFFRACGKYLDGGLMSNNPTLDTLTEIHQYNLAEQQNNRETRPVGCVVSLGTGRKPVVKTNSMDVYLPENFLDIAICAVRRSDVTPCHVVFLKRFVNMMLSRAKPATGAGRISAIKGDRKTQELPKLEDFLQKRDYTGAITLLEFNRSSGKTDIDTDLWIACCLFHLGDYKGAMEIYEKVTNRKEFLPEVWNYLACAYFLLGMYPEAYEASKKGPKTGLQNRLLFHLSHKFSDENSLMDYHQNLQDILEDQLSLAAIHYLRNHYQEAIDVYKRILLDNRDYLALNVYIALCYHKLDYYDVSQEVLQAYLQQYPDSAIALNLKACNHFRLYDGKAAENELKSLQDMASPTFTFNRDLIKHNMVVFQGGDGALQVLPPLVDVIPEARLNLVIYYLKQDDITEAYALIKDVEPCTPQEYILKGVVNAALGQEQGTREHLKIAQQYFQLVGGSASECDTIPGRQCMASCFFLLKQFQDVLLYLNSIKSYFYSDDNFNFNYAQAKAANGNFKDAEEIFCMIQSEKIKHDYVYISWLARCYIMNHKPRNAWELYLKMETSGESFSLLQLISNDCYKMGQFYYSAKAFHVLERLDPNPEYWEGKRGACVGVFQQIIADREVKDRLQEVIQMLGNISNPQVEYITRTMKKWAKESKVQL</sequence>
<dbReference type="Pfam" id="PF13174">
    <property type="entry name" value="TPR_6"/>
    <property type="match status" value="1"/>
</dbReference>
<evidence type="ECO:0000259" key="12">
    <source>
        <dbReference type="PROSITE" id="PS51635"/>
    </source>
</evidence>
<accession>A0AA36B827</accession>
<dbReference type="Proteomes" id="UP001162480">
    <property type="component" value="Chromosome 10"/>
</dbReference>
<dbReference type="Gene3D" id="1.25.40.20">
    <property type="entry name" value="Ankyrin repeat-containing domain"/>
    <property type="match status" value="1"/>
</dbReference>
<keyword evidence="14" id="KW-1185">Reference proteome</keyword>
<keyword evidence="11" id="KW-0442">Lipid degradation</keyword>
<feature type="short sequence motif" description="DGA/G" evidence="11">
    <location>
        <begin position="628"/>
        <end position="630"/>
    </location>
</feature>
<name>A0AA36B827_OCTVU</name>
<dbReference type="SMART" id="SM00248">
    <property type="entry name" value="ANK"/>
    <property type="match status" value="6"/>
</dbReference>
<dbReference type="InterPro" id="IPR002110">
    <property type="entry name" value="Ankyrin_rpt"/>
</dbReference>
<feature type="repeat" description="ANK" evidence="10">
    <location>
        <begin position="142"/>
        <end position="174"/>
    </location>
</feature>
<evidence type="ECO:0000256" key="1">
    <source>
        <dbReference type="ARBA" id="ARBA00004138"/>
    </source>
</evidence>
<protein>
    <recommendedName>
        <fullName evidence="4">Intraflagellar transport protein 56</fullName>
        <ecNumber evidence="3">3.1.1.4</ecNumber>
    </recommendedName>
</protein>
<proteinExistence type="inferred from homology"/>
<dbReference type="FunFam" id="1.25.40.10:FF:001373">
    <property type="entry name" value="Tetratricopeptide repeat domain 26"/>
    <property type="match status" value="1"/>
</dbReference>
<dbReference type="Pfam" id="PF01734">
    <property type="entry name" value="Patatin"/>
    <property type="match status" value="1"/>
</dbReference>
<dbReference type="GO" id="GO:0030992">
    <property type="term" value="C:intraciliary transport particle B"/>
    <property type="evidence" value="ECO:0007669"/>
    <property type="project" value="TreeGrafter"/>
</dbReference>
<feature type="repeat" description="ANK" evidence="10">
    <location>
        <begin position="306"/>
        <end position="338"/>
    </location>
</feature>
<dbReference type="AlphaFoldDB" id="A0AA36B827"/>
<evidence type="ECO:0000256" key="11">
    <source>
        <dbReference type="PROSITE-ProRule" id="PRU01161"/>
    </source>
</evidence>
<keyword evidence="10" id="KW-0040">ANK repeat</keyword>
<dbReference type="Gene3D" id="1.25.40.10">
    <property type="entry name" value="Tetratricopeptide repeat domain"/>
    <property type="match status" value="3"/>
</dbReference>
<dbReference type="GO" id="GO:0016042">
    <property type="term" value="P:lipid catabolic process"/>
    <property type="evidence" value="ECO:0007669"/>
    <property type="project" value="UniProtKB-UniRule"/>
</dbReference>
<comment type="subcellular location">
    <subcellularLocation>
        <location evidence="1">Cell projection</location>
        <location evidence="1">Cilium</location>
    </subcellularLocation>
</comment>
<dbReference type="Gene3D" id="3.40.1090.10">
    <property type="entry name" value="Cytosolic phospholipase A2 catalytic domain"/>
    <property type="match status" value="1"/>
</dbReference>
<dbReference type="InterPro" id="IPR030511">
    <property type="entry name" value="TTC26"/>
</dbReference>
<dbReference type="SUPFAM" id="SSF52151">
    <property type="entry name" value="FabD/lysophospholipase-like"/>
    <property type="match status" value="1"/>
</dbReference>
<dbReference type="PANTHER" id="PTHR14781">
    <property type="entry name" value="INTRAFLAGELLAR TRANSPORT PROTEIN 56"/>
    <property type="match status" value="1"/>
</dbReference>
<dbReference type="InterPro" id="IPR002641">
    <property type="entry name" value="PNPLA_dom"/>
</dbReference>
<dbReference type="GO" id="GO:0035720">
    <property type="term" value="P:intraciliary anterograde transport"/>
    <property type="evidence" value="ECO:0007669"/>
    <property type="project" value="TreeGrafter"/>
</dbReference>
<dbReference type="InterPro" id="IPR036770">
    <property type="entry name" value="Ankyrin_rpt-contain_sf"/>
</dbReference>
<dbReference type="GO" id="GO:0004623">
    <property type="term" value="F:phospholipase A2 activity"/>
    <property type="evidence" value="ECO:0007669"/>
    <property type="project" value="UniProtKB-EC"/>
</dbReference>
<keyword evidence="7 11" id="KW-0443">Lipid metabolism</keyword>